<dbReference type="Gene3D" id="2.120.10.30">
    <property type="entry name" value="TolB, C-terminal domain"/>
    <property type="match status" value="1"/>
</dbReference>
<dbReference type="Proteomes" id="UP000501094">
    <property type="component" value="Chromosome"/>
</dbReference>
<reference evidence="5 6" key="1">
    <citation type="journal article" date="2020" name="Nat. Microbiol.">
        <title>Lysogenic host-virus interactions in SAR11 marine bacteria.</title>
        <authorList>
            <person name="Morris R.M."/>
            <person name="Cain K.R."/>
            <person name="Hvorecny K.L."/>
            <person name="Kollman J.M."/>
        </authorList>
    </citation>
    <scope>NUCLEOTIDE SEQUENCE [LARGE SCALE GENOMIC DNA]</scope>
    <source>
        <strain evidence="5 6">NP1</strain>
    </source>
</reference>
<dbReference type="KEGG" id="peg:E5R92_02165"/>
<dbReference type="PRINTS" id="PR01790">
    <property type="entry name" value="SMP30FAMILY"/>
</dbReference>
<accession>A0A6H1Q258</accession>
<comment type="similarity">
    <text evidence="1">Belongs to the SMP-30/CGR1 family.</text>
</comment>
<protein>
    <submittedName>
        <fullName evidence="5">SMP-30/gluconolactonase/LRE family protein</fullName>
    </submittedName>
</protein>
<evidence type="ECO:0000313" key="5">
    <source>
        <dbReference type="EMBL" id="QIZ20590.1"/>
    </source>
</evidence>
<dbReference type="InterPro" id="IPR005511">
    <property type="entry name" value="SMP-30"/>
</dbReference>
<feature type="domain" description="SMP-30/Gluconolactonase/LRE-like region" evidence="4">
    <location>
        <begin position="18"/>
        <end position="258"/>
    </location>
</feature>
<feature type="binding site" evidence="3">
    <location>
        <position position="200"/>
    </location>
    <ligand>
        <name>a divalent metal cation</name>
        <dbReference type="ChEBI" id="CHEBI:60240"/>
    </ligand>
</feature>
<dbReference type="GO" id="GO:0005509">
    <property type="term" value="F:calcium ion binding"/>
    <property type="evidence" value="ECO:0007669"/>
    <property type="project" value="TreeGrafter"/>
</dbReference>
<dbReference type="EMBL" id="CP038852">
    <property type="protein sequence ID" value="QIZ20590.1"/>
    <property type="molecule type" value="Genomic_DNA"/>
</dbReference>
<dbReference type="InterPro" id="IPR011042">
    <property type="entry name" value="6-blade_b-propeller_TolB-like"/>
</dbReference>
<organism evidence="5 6">
    <name type="scientific">Candidatus Pelagibacter giovannonii</name>
    <dbReference type="NCBI Taxonomy" id="2563896"/>
    <lineage>
        <taxon>Bacteria</taxon>
        <taxon>Pseudomonadati</taxon>
        <taxon>Pseudomonadota</taxon>
        <taxon>Alphaproteobacteria</taxon>
        <taxon>Candidatus Pelagibacterales</taxon>
        <taxon>Candidatus Pelagibacteraceae</taxon>
        <taxon>Candidatus Pelagibacter</taxon>
    </lineage>
</organism>
<comment type="cofactor">
    <cofactor evidence="3">
        <name>Zn(2+)</name>
        <dbReference type="ChEBI" id="CHEBI:29105"/>
    </cofactor>
    <text evidence="3">Binds 1 divalent metal cation per subunit.</text>
</comment>
<evidence type="ECO:0000256" key="2">
    <source>
        <dbReference type="PIRSR" id="PIRSR605511-1"/>
    </source>
</evidence>
<evidence type="ECO:0000256" key="3">
    <source>
        <dbReference type="PIRSR" id="PIRSR605511-2"/>
    </source>
</evidence>
<keyword evidence="6" id="KW-1185">Reference proteome</keyword>
<evidence type="ECO:0000259" key="4">
    <source>
        <dbReference type="Pfam" id="PF08450"/>
    </source>
</evidence>
<evidence type="ECO:0000313" key="6">
    <source>
        <dbReference type="Proteomes" id="UP000501094"/>
    </source>
</evidence>
<keyword evidence="3" id="KW-0479">Metal-binding</keyword>
<dbReference type="RefSeq" id="WP_168606477.1">
    <property type="nucleotide sequence ID" value="NZ_CP038852.1"/>
</dbReference>
<dbReference type="Pfam" id="PF08450">
    <property type="entry name" value="SGL"/>
    <property type="match status" value="1"/>
</dbReference>
<proteinExistence type="inferred from homology"/>
<name>A0A6H1Q258_9PROT</name>
<dbReference type="SUPFAM" id="SSF63829">
    <property type="entry name" value="Calcium-dependent phosphotriesterase"/>
    <property type="match status" value="1"/>
</dbReference>
<gene>
    <name evidence="5" type="ORF">E5R92_02165</name>
</gene>
<dbReference type="PANTHER" id="PTHR10907">
    <property type="entry name" value="REGUCALCIN"/>
    <property type="match status" value="1"/>
</dbReference>
<feature type="active site" description="Proton donor/acceptor" evidence="2">
    <location>
        <position position="200"/>
    </location>
</feature>
<dbReference type="PANTHER" id="PTHR10907:SF47">
    <property type="entry name" value="REGUCALCIN"/>
    <property type="match status" value="1"/>
</dbReference>
<dbReference type="AlphaFoldDB" id="A0A6H1Q258"/>
<dbReference type="InterPro" id="IPR013658">
    <property type="entry name" value="SGL"/>
</dbReference>
<feature type="binding site" evidence="3">
    <location>
        <position position="152"/>
    </location>
    <ligand>
        <name>a divalent metal cation</name>
        <dbReference type="ChEBI" id="CHEBI:60240"/>
    </ligand>
</feature>
<feature type="binding site" evidence="3">
    <location>
        <position position="105"/>
    </location>
    <ligand>
        <name>substrate</name>
    </ligand>
</feature>
<feature type="binding site" evidence="3">
    <location>
        <position position="103"/>
    </location>
    <ligand>
        <name>substrate</name>
    </ligand>
</feature>
<evidence type="ECO:0000256" key="1">
    <source>
        <dbReference type="ARBA" id="ARBA00008853"/>
    </source>
</evidence>
<feature type="binding site" evidence="3">
    <location>
        <position position="20"/>
    </location>
    <ligand>
        <name>a divalent metal cation</name>
        <dbReference type="ChEBI" id="CHEBI:60240"/>
    </ligand>
</feature>
<dbReference type="GO" id="GO:0004341">
    <property type="term" value="F:gluconolactonase activity"/>
    <property type="evidence" value="ECO:0007669"/>
    <property type="project" value="TreeGrafter"/>
</dbReference>
<dbReference type="GO" id="GO:0019853">
    <property type="term" value="P:L-ascorbic acid biosynthetic process"/>
    <property type="evidence" value="ECO:0007669"/>
    <property type="project" value="TreeGrafter"/>
</dbReference>
<sequence>MNIITSEPKVIWNSKAILGEGTLWVPSHNSIYFVDIKKKKILTLNIKNNKKKIIKVDKEIGFLAHIKKDIFILGLQSELRIINLKNKETIRSIPIEEDIPLNRINDGKIDSKGRLWFGTMDNPERSIKNGSLYCLDKKLNIHKVDTKYYITNGPAFIDAENFLHTDSRRKTIYKIKINKKYKIVKKTKFLKFSKKDGSPDGMTIDSRKNIWVCHFGGACISVYNLKGKKIHKINFPAKNITNCIFGGLNHNEIFVSTALKGMSKNEIKKYKLSGSLFKIKTNIKGIQPKPFKI</sequence>
<keyword evidence="3" id="KW-0862">Zinc</keyword>